<dbReference type="EMBL" id="ACDY02000014">
    <property type="protein sequence ID" value="EEZ70969.1"/>
    <property type="molecule type" value="Genomic_DNA"/>
</dbReference>
<evidence type="ECO:0000313" key="2">
    <source>
        <dbReference type="Proteomes" id="UP000003294"/>
    </source>
</evidence>
<protein>
    <submittedName>
        <fullName evidence="1">Uncharacterized protein</fullName>
    </submittedName>
</protein>
<comment type="caution">
    <text evidence="1">The sequence shown here is derived from an EMBL/GenBank/DDBJ whole genome shotgun (WGS) entry which is preliminary data.</text>
</comment>
<dbReference type="AlphaFoldDB" id="D0W5E8"/>
<accession>D0W5E8</accession>
<proteinExistence type="predicted"/>
<dbReference type="Proteomes" id="UP000003294">
    <property type="component" value="Unassembled WGS sequence"/>
</dbReference>
<dbReference type="SUPFAM" id="SSF52540">
    <property type="entry name" value="P-loop containing nucleoside triphosphate hydrolases"/>
    <property type="match status" value="1"/>
</dbReference>
<dbReference type="InterPro" id="IPR027417">
    <property type="entry name" value="P-loop_NTPase"/>
</dbReference>
<sequence length="435" mass="49831">MEKIKLNKVFGVSPEISLMSYVDRGGLDEKIRFSLDDSQHIALRGESKCGKSWLIKKNIENPLTVQCRLKTSIEDIYTDILAQLGIKLTIEEKKTTSLIGKVEANGEVGVKLIGKVKASLTGQAGTTTEIKTEGVGEDIHNLRFIAELIKESKRKVVIEDFHYLSIEQRKIFSFDLKTLWDFSCFLVIVGVWTQTNLLTYLNPDLTFRVHEISIYWDESDLSLVLKQGSKALNISLGKEIEESIISDCYQNIGLLQTLVQLYLKKENIHFSQEEKIIVNNVEKLKQVCAEYSEQLDARYIRFATDVSKGIRTRQDSTGIYPYAMSIILDQDDEKLIKGLELDVIYKLAHDRQPRIQKINLRTILGKLEELQVDADGRGLVLAFNKGTDKISAVDRTILFYRKHFSAKWPWEELISELENRENSNPYKDVDLFNDK</sequence>
<dbReference type="eggNOG" id="COG1672">
    <property type="taxonomic scope" value="Bacteria"/>
</dbReference>
<dbReference type="OrthoDB" id="2531964at2"/>
<organism evidence="1 2">
    <name type="scientific">Neisseria cinerea ATCC 14685</name>
    <dbReference type="NCBI Taxonomy" id="546262"/>
    <lineage>
        <taxon>Bacteria</taxon>
        <taxon>Pseudomonadati</taxon>
        <taxon>Pseudomonadota</taxon>
        <taxon>Betaproteobacteria</taxon>
        <taxon>Neisseriales</taxon>
        <taxon>Neisseriaceae</taxon>
        <taxon>Neisseria</taxon>
    </lineage>
</organism>
<gene>
    <name evidence="1" type="ORF">NEICINOT_04911</name>
</gene>
<dbReference type="STRING" id="546262.NEICINOT_04911"/>
<evidence type="ECO:0000313" key="1">
    <source>
        <dbReference type="EMBL" id="EEZ70969.1"/>
    </source>
</evidence>
<dbReference type="RefSeq" id="WP_003678026.1">
    <property type="nucleotide sequence ID" value="NZ_ACDY02000014.1"/>
</dbReference>
<reference evidence="1 2" key="1">
    <citation type="submission" date="2009-10" db="EMBL/GenBank/DDBJ databases">
        <authorList>
            <person name="Weinstock G."/>
            <person name="Sodergren E."/>
            <person name="Clifton S."/>
            <person name="Fulton L."/>
            <person name="Fulton B."/>
            <person name="Courtney L."/>
            <person name="Fronick C."/>
            <person name="Harrison M."/>
            <person name="Strong C."/>
            <person name="Farmer C."/>
            <person name="Delahaunty K."/>
            <person name="Markovic C."/>
            <person name="Hall O."/>
            <person name="Minx P."/>
            <person name="Tomlinson C."/>
            <person name="Mitreva M."/>
            <person name="Nelson J."/>
            <person name="Hou S."/>
            <person name="Wollam A."/>
            <person name="Pepin K.H."/>
            <person name="Johnson M."/>
            <person name="Bhonagiri V."/>
            <person name="Nash W.E."/>
            <person name="Warren W."/>
            <person name="Chinwalla A."/>
            <person name="Mardis E.R."/>
            <person name="Wilson R.K."/>
        </authorList>
    </citation>
    <scope>NUCLEOTIDE SEQUENCE [LARGE SCALE GENOMIC DNA]</scope>
    <source>
        <strain evidence="1 2">ATCC 14685</strain>
    </source>
</reference>
<name>D0W5E8_NEICI</name>